<evidence type="ECO:0000313" key="5">
    <source>
        <dbReference type="Proteomes" id="UP000823405"/>
    </source>
</evidence>
<dbReference type="Pfam" id="PF00617">
    <property type="entry name" value="RasGEF"/>
    <property type="match status" value="2"/>
</dbReference>
<evidence type="ECO:0000256" key="1">
    <source>
        <dbReference type="ARBA" id="ARBA00022658"/>
    </source>
</evidence>
<feature type="compositionally biased region" description="Polar residues" evidence="2">
    <location>
        <begin position="641"/>
        <end position="650"/>
    </location>
</feature>
<dbReference type="GO" id="GO:0005886">
    <property type="term" value="C:plasma membrane"/>
    <property type="evidence" value="ECO:0007669"/>
    <property type="project" value="TreeGrafter"/>
</dbReference>
<feature type="compositionally biased region" description="Basic residues" evidence="2">
    <location>
        <begin position="42"/>
        <end position="52"/>
    </location>
</feature>
<keyword evidence="1" id="KW-0344">Guanine-nucleotide releasing factor</keyword>
<evidence type="ECO:0000259" key="3">
    <source>
        <dbReference type="SMART" id="SM00147"/>
    </source>
</evidence>
<feature type="region of interest" description="Disordered" evidence="2">
    <location>
        <begin position="120"/>
        <end position="144"/>
    </location>
</feature>
<feature type="compositionally biased region" description="Basic and acidic residues" evidence="2">
    <location>
        <begin position="651"/>
        <end position="669"/>
    </location>
</feature>
<dbReference type="InterPro" id="IPR001895">
    <property type="entry name" value="RASGEF_cat_dom"/>
</dbReference>
<feature type="compositionally biased region" description="Low complexity" evidence="2">
    <location>
        <begin position="335"/>
        <end position="351"/>
    </location>
</feature>
<feature type="compositionally biased region" description="Acidic residues" evidence="2">
    <location>
        <begin position="9"/>
        <end position="19"/>
    </location>
</feature>
<feature type="non-terminal residue" evidence="4">
    <location>
        <position position="683"/>
    </location>
</feature>
<keyword evidence="5" id="KW-1185">Reference proteome</keyword>
<dbReference type="GO" id="GO:0005085">
    <property type="term" value="F:guanyl-nucleotide exchange factor activity"/>
    <property type="evidence" value="ECO:0007669"/>
    <property type="project" value="UniProtKB-KW"/>
</dbReference>
<dbReference type="InterPro" id="IPR036964">
    <property type="entry name" value="RASGEF_cat_dom_sf"/>
</dbReference>
<feature type="compositionally biased region" description="Acidic residues" evidence="2">
    <location>
        <begin position="122"/>
        <end position="132"/>
    </location>
</feature>
<feature type="domain" description="Ras-GEF" evidence="3">
    <location>
        <begin position="360"/>
        <end position="678"/>
    </location>
</feature>
<name>A0A9P6QSM9_9FUNG</name>
<dbReference type="Gene3D" id="1.10.840.10">
    <property type="entry name" value="Ras guanine-nucleotide exchange factors catalytic domain"/>
    <property type="match status" value="1"/>
</dbReference>
<dbReference type="InterPro" id="IPR008937">
    <property type="entry name" value="Ras-like_GEF"/>
</dbReference>
<dbReference type="SUPFAM" id="SSF48366">
    <property type="entry name" value="Ras GEF"/>
    <property type="match status" value="1"/>
</dbReference>
<feature type="compositionally biased region" description="Polar residues" evidence="2">
    <location>
        <begin position="454"/>
        <end position="467"/>
    </location>
</feature>
<sequence>MLSNVQGNQEEEEEEEVDEHYEGTGTGRSSRNMSASSPFHDRHQRRHSRRHAGVYEQASTPITTDRAEGQFGDNVQEIESFDIESEVGGDGSGKSVCSECEREQYFSSPAALQRPISLTIDTPDENEDGEEGEGSHTDLESTPEEECHCQGECECAKDRYTADLPLANSGTGRQIPHLRRTNERGRRARNQRASWMTLSSTTSSMFGPLLNGNHLPPRQAIRQRGALGNVDRFVERFYNNQAGEIGGASSSDGLQVTAETSVPTEETTVVAPVQGQGQGTHVAEQASIHPLAADTHPVSPLTPAIASFNEQVTEDPRGPIPSQPLADRHVKPTMSSSQSNSQPNLLSNFNSDTDALQGGMLQYSSELIAQQLCLIEREMLSQVQWYELVDAGWTKKKASSAKPSMASSVASSLKEPASKGSRSSVVSSIQINEASLMATAEAGIGGGGEVGTNEPDSVNRSEGTVTPTPRAGNVDTAGPVKSSSKAAEDSLGIKRLVDRFNLTCYNHSNFSSLIQLMLGLQSHSVSRLNQTWARVRAQEMRIMEDLVEYTSPFHNWKHLRDDMKSIADEWGGSNSGGGGGGGGGGASAGAGAATATTPATEKVPPSSGGTTTSSFFGKRRASKDSAMAMAAAAAAALHYKGTTSSSTGQANKEKEQRMGGSQHQEKDSGVAKASQPKGCIPFL</sequence>
<feature type="region of interest" description="Disordered" evidence="2">
    <location>
        <begin position="312"/>
        <end position="351"/>
    </location>
</feature>
<feature type="compositionally biased region" description="Low complexity" evidence="2">
    <location>
        <begin position="606"/>
        <end position="616"/>
    </location>
</feature>
<protein>
    <recommendedName>
        <fullName evidence="3">Ras-GEF domain-containing protein</fullName>
    </recommendedName>
</protein>
<dbReference type="Proteomes" id="UP000823405">
    <property type="component" value="Unassembled WGS sequence"/>
</dbReference>
<reference evidence="4" key="1">
    <citation type="journal article" date="2020" name="Fungal Divers.">
        <title>Resolving the Mortierellaceae phylogeny through synthesis of multi-gene phylogenetics and phylogenomics.</title>
        <authorList>
            <person name="Vandepol N."/>
            <person name="Liber J."/>
            <person name="Desiro A."/>
            <person name="Na H."/>
            <person name="Kennedy M."/>
            <person name="Barry K."/>
            <person name="Grigoriev I.V."/>
            <person name="Miller A.N."/>
            <person name="O'Donnell K."/>
            <person name="Stajich J.E."/>
            <person name="Bonito G."/>
        </authorList>
    </citation>
    <scope>NUCLEOTIDE SEQUENCE</scope>
    <source>
        <strain evidence="4">NVP60</strain>
    </source>
</reference>
<dbReference type="PANTHER" id="PTHR23113:SF363">
    <property type="entry name" value="PROTEIN SON OF SEVENLESS"/>
    <property type="match status" value="1"/>
</dbReference>
<feature type="compositionally biased region" description="Basic and acidic residues" evidence="2">
    <location>
        <begin position="133"/>
        <end position="144"/>
    </location>
</feature>
<dbReference type="AlphaFoldDB" id="A0A9P6QSM9"/>
<feature type="region of interest" description="Disordered" evidence="2">
    <location>
        <begin position="567"/>
        <end position="617"/>
    </location>
</feature>
<dbReference type="GO" id="GO:0007265">
    <property type="term" value="P:Ras protein signal transduction"/>
    <property type="evidence" value="ECO:0007669"/>
    <property type="project" value="TreeGrafter"/>
</dbReference>
<dbReference type="OrthoDB" id="10254377at2759"/>
<feature type="compositionally biased region" description="Polar residues" evidence="2">
    <location>
        <begin position="27"/>
        <end position="37"/>
    </location>
</feature>
<feature type="region of interest" description="Disordered" evidence="2">
    <location>
        <begin position="1"/>
        <end position="69"/>
    </location>
</feature>
<dbReference type="PANTHER" id="PTHR23113">
    <property type="entry name" value="GUANINE NUCLEOTIDE EXCHANGE FACTOR"/>
    <property type="match status" value="1"/>
</dbReference>
<dbReference type="SMART" id="SM00147">
    <property type="entry name" value="RasGEF"/>
    <property type="match status" value="1"/>
</dbReference>
<evidence type="ECO:0000256" key="2">
    <source>
        <dbReference type="SAM" id="MobiDB-lite"/>
    </source>
</evidence>
<accession>A0A9P6QSM9</accession>
<feature type="region of interest" description="Disordered" evidence="2">
    <location>
        <begin position="638"/>
        <end position="683"/>
    </location>
</feature>
<dbReference type="EMBL" id="JAAAIN010003105">
    <property type="protein sequence ID" value="KAG0287732.1"/>
    <property type="molecule type" value="Genomic_DNA"/>
</dbReference>
<organism evidence="4 5">
    <name type="scientific">Linnemannia gamsii</name>
    <dbReference type="NCBI Taxonomy" id="64522"/>
    <lineage>
        <taxon>Eukaryota</taxon>
        <taxon>Fungi</taxon>
        <taxon>Fungi incertae sedis</taxon>
        <taxon>Mucoromycota</taxon>
        <taxon>Mortierellomycotina</taxon>
        <taxon>Mortierellomycetes</taxon>
        <taxon>Mortierellales</taxon>
        <taxon>Mortierellaceae</taxon>
        <taxon>Linnemannia</taxon>
    </lineage>
</organism>
<comment type="caution">
    <text evidence="4">The sequence shown here is derived from an EMBL/GenBank/DDBJ whole genome shotgun (WGS) entry which is preliminary data.</text>
</comment>
<feature type="region of interest" description="Disordered" evidence="2">
    <location>
        <begin position="446"/>
        <end position="487"/>
    </location>
</feature>
<dbReference type="InterPro" id="IPR023578">
    <property type="entry name" value="Ras_GEF_dom_sf"/>
</dbReference>
<feature type="compositionally biased region" description="Gly residues" evidence="2">
    <location>
        <begin position="573"/>
        <end position="588"/>
    </location>
</feature>
<gene>
    <name evidence="4" type="ORF">BGZ97_007023</name>
</gene>
<evidence type="ECO:0000313" key="4">
    <source>
        <dbReference type="EMBL" id="KAG0287732.1"/>
    </source>
</evidence>
<proteinExistence type="predicted"/>